<reference evidence="4 5" key="1">
    <citation type="submission" date="2019-12" db="EMBL/GenBank/DDBJ databases">
        <title>Genome sequence of Streptomyces bambusae.</title>
        <authorList>
            <person name="Bansal K."/>
            <person name="Choksket S."/>
            <person name="Korpole S."/>
            <person name="Patil P.B."/>
        </authorList>
    </citation>
    <scope>NUCLEOTIDE SEQUENCE [LARGE SCALE GENOMIC DNA]</scope>
    <source>
        <strain evidence="4 5">SK60</strain>
    </source>
</reference>
<gene>
    <name evidence="4" type="ORF">GPJ59_32135</name>
</gene>
<dbReference type="Gene3D" id="3.30.497.10">
    <property type="entry name" value="Antithrombin, subunit I, domain 2"/>
    <property type="match status" value="2"/>
</dbReference>
<dbReference type="Pfam" id="PF00079">
    <property type="entry name" value="Serpin"/>
    <property type="match status" value="1"/>
</dbReference>
<dbReference type="EMBL" id="WTFF01000387">
    <property type="protein sequence ID" value="MBW5486386.1"/>
    <property type="molecule type" value="Genomic_DNA"/>
</dbReference>
<dbReference type="RefSeq" id="WP_219671458.1">
    <property type="nucleotide sequence ID" value="NZ_WTFF01000387.1"/>
</dbReference>
<comment type="similarity">
    <text evidence="1">Belongs to the serpin family.</text>
</comment>
<protein>
    <submittedName>
        <fullName evidence="4">Proteinase inhibitor I4 serpin</fullName>
    </submittedName>
</protein>
<dbReference type="InterPro" id="IPR036186">
    <property type="entry name" value="Serpin_sf"/>
</dbReference>
<dbReference type="PANTHER" id="PTHR11461">
    <property type="entry name" value="SERINE PROTEASE INHIBITOR, SERPIN"/>
    <property type="match status" value="1"/>
</dbReference>
<dbReference type="InterPro" id="IPR042178">
    <property type="entry name" value="Serpin_sf_1"/>
</dbReference>
<dbReference type="SUPFAM" id="SSF56574">
    <property type="entry name" value="Serpins"/>
    <property type="match status" value="2"/>
</dbReference>
<dbReference type="InterPro" id="IPR000215">
    <property type="entry name" value="Serpin_fam"/>
</dbReference>
<feature type="compositionally biased region" description="Acidic residues" evidence="2">
    <location>
        <begin position="395"/>
        <end position="412"/>
    </location>
</feature>
<dbReference type="Proteomes" id="UP000812013">
    <property type="component" value="Unassembled WGS sequence"/>
</dbReference>
<feature type="region of interest" description="Disordered" evidence="2">
    <location>
        <begin position="391"/>
        <end position="412"/>
    </location>
</feature>
<organism evidence="4 5">
    <name type="scientific">Streptomyces bambusae</name>
    <dbReference type="NCBI Taxonomy" id="1550616"/>
    <lineage>
        <taxon>Bacteria</taxon>
        <taxon>Bacillati</taxon>
        <taxon>Actinomycetota</taxon>
        <taxon>Actinomycetes</taxon>
        <taxon>Kitasatosporales</taxon>
        <taxon>Streptomycetaceae</taxon>
        <taxon>Streptomyces</taxon>
    </lineage>
</organism>
<dbReference type="SMART" id="SM00093">
    <property type="entry name" value="SERPIN"/>
    <property type="match status" value="1"/>
</dbReference>
<dbReference type="PANTHER" id="PTHR11461:SF211">
    <property type="entry name" value="GH10112P-RELATED"/>
    <property type="match status" value="1"/>
</dbReference>
<evidence type="ECO:0000259" key="3">
    <source>
        <dbReference type="SMART" id="SM00093"/>
    </source>
</evidence>
<evidence type="ECO:0000256" key="2">
    <source>
        <dbReference type="SAM" id="MobiDB-lite"/>
    </source>
</evidence>
<accession>A0ABS6ZF74</accession>
<name>A0ABS6ZF74_9ACTN</name>
<evidence type="ECO:0000313" key="5">
    <source>
        <dbReference type="Proteomes" id="UP000812013"/>
    </source>
</evidence>
<evidence type="ECO:0000313" key="4">
    <source>
        <dbReference type="EMBL" id="MBW5486386.1"/>
    </source>
</evidence>
<proteinExistence type="inferred from homology"/>
<comment type="caution">
    <text evidence="4">The sequence shown here is derived from an EMBL/GenBank/DDBJ whole genome shotgun (WGS) entry which is preliminary data.</text>
</comment>
<feature type="domain" description="Serpin" evidence="3">
    <location>
        <begin position="10"/>
        <end position="389"/>
    </location>
</feature>
<evidence type="ECO:0000256" key="1">
    <source>
        <dbReference type="RuleBase" id="RU000411"/>
    </source>
</evidence>
<keyword evidence="5" id="KW-1185">Reference proteome</keyword>
<sequence length="412" mass="42670">MRNGTIRAVNRLTERWAAVAAGAGERSTAFTAVGVWPLLALLAHGAEGAARAELEEALGLPAAEAAAAARELLGGLGAVGGLDTATGLWVRRGLGLEPDWSAALPEGVRGELTGDPAADQALLDAWAARCTDGLIESVPSPVDGGTLLVLASALALRLRWIRPFDAVPEEIPEGPWAGRTVTGLTRVTALLDRVRVARPPSGPVTLLDVVGDRGVDVHLVLGEPDAAPGDVLRGGIAAVTRAVPSTGASALPAGSPGPGLRIGTAVSLDREPMLRVNTVAFSVDGRHDLLEQAGLFGLATASDAGFGHFPGISRTPLAVGSAGQSAMARFHAEGFEAAAVTDIGVAAGCGVGPMYRVRRAEVSFHRPFGFLAVHRTSKLVLSAGWVAEPLPCERPDDEWPEDEEWPDDEEWS</sequence>
<dbReference type="InterPro" id="IPR023796">
    <property type="entry name" value="Serpin_dom"/>
</dbReference>